<name>A0ABR1G126_AURAN</name>
<organism evidence="1 2">
    <name type="scientific">Aureococcus anophagefferens</name>
    <name type="common">Harmful bloom alga</name>
    <dbReference type="NCBI Taxonomy" id="44056"/>
    <lineage>
        <taxon>Eukaryota</taxon>
        <taxon>Sar</taxon>
        <taxon>Stramenopiles</taxon>
        <taxon>Ochrophyta</taxon>
        <taxon>Pelagophyceae</taxon>
        <taxon>Pelagomonadales</taxon>
        <taxon>Pelagomonadaceae</taxon>
        <taxon>Aureococcus</taxon>
    </lineage>
</organism>
<comment type="caution">
    <text evidence="1">The sequence shown here is derived from an EMBL/GenBank/DDBJ whole genome shotgun (WGS) entry which is preliminary data.</text>
</comment>
<sequence>MRPSVAALAALLSAAGAFRAPTTQTRRRTERRGFFGFGDDEKEAPTLEPYETSPWFSACRRHLATCIMCAFEEETTLSERDAQLEAAAADVRLRALAKQVEKAAPGAMDGPSGAAPYGLARLACWTGGGCGSSPWQREPEDWAPEDLAAADGGAAVSALAEHLLEKYEAIPPLRASVLLDATSDPQRTNRVALRFLRAYAASGGGESSVRSALQAFAPSITKKAAAAYCGSLEAAPLAALRKAQAKALGAPDWVGDAAAASTFGARVNEPVVESFFDQDALRWCATHAEELAEPSTASLALDYLCEMRRSDDGYSAAGRTPKTVAEQMDAYALSSTVFDDDEAFLPNPRGIKPLFLEGAVIPRSNVTVPYDEPYNFGHGPYELGPGTDRGAKPKTVRVEEILSLKRLIYEGNQLDNCLEDRRSSQVKYVMRARQRVSSFWSFTLSDAAGKLDHVLLLEVWHLRGQNIVRQAEGPRPRTLPSPEAWHWMKVWCEREGVDWQTWDIYSRLEQIYPVEPL</sequence>
<keyword evidence="2" id="KW-1185">Reference proteome</keyword>
<evidence type="ECO:0000313" key="1">
    <source>
        <dbReference type="EMBL" id="KAK7242111.1"/>
    </source>
</evidence>
<protein>
    <submittedName>
        <fullName evidence="1">Uncharacterized protein</fullName>
    </submittedName>
</protein>
<evidence type="ECO:0000313" key="2">
    <source>
        <dbReference type="Proteomes" id="UP001363151"/>
    </source>
</evidence>
<dbReference type="KEGG" id="aaf:AURANDRAFT_71022"/>
<gene>
    <name evidence="1" type="ORF">SO694_00157034</name>
</gene>
<dbReference type="EMBL" id="JBBJCI010000149">
    <property type="protein sequence ID" value="KAK7242111.1"/>
    <property type="molecule type" value="Genomic_DNA"/>
</dbReference>
<accession>A0ABR1G126</accession>
<dbReference type="Proteomes" id="UP001363151">
    <property type="component" value="Unassembled WGS sequence"/>
</dbReference>
<reference evidence="1 2" key="1">
    <citation type="submission" date="2024-03" db="EMBL/GenBank/DDBJ databases">
        <title>Aureococcus anophagefferens CCMP1851 and Kratosvirus quantuckense: Draft genome of a second virus-susceptible host strain in the model system.</title>
        <authorList>
            <person name="Chase E."/>
            <person name="Truchon A.R."/>
            <person name="Schepens W."/>
            <person name="Wilhelm S.W."/>
        </authorList>
    </citation>
    <scope>NUCLEOTIDE SEQUENCE [LARGE SCALE GENOMIC DNA]</scope>
    <source>
        <strain evidence="1 2">CCMP1851</strain>
    </source>
</reference>
<proteinExistence type="predicted"/>